<dbReference type="EMBL" id="QXUI01000002">
    <property type="protein sequence ID" value="RIM93402.1"/>
    <property type="molecule type" value="Genomic_DNA"/>
</dbReference>
<accession>A0AAQ0LZR9</accession>
<sequence length="69" mass="8201">MIVPDPKFMLTQFAECNYLLLVIPLEKAGMLEVYTCIYRNNKIKPKRLINTKEIKIMNVTRDFEFTFVL</sequence>
<protein>
    <submittedName>
        <fullName evidence="1">Uncharacterized protein</fullName>
    </submittedName>
</protein>
<name>A0AAQ0LZR9_STAXY</name>
<proteinExistence type="predicted"/>
<evidence type="ECO:0000313" key="2">
    <source>
        <dbReference type="Proteomes" id="UP000285579"/>
    </source>
</evidence>
<comment type="caution">
    <text evidence="1">The sequence shown here is derived from an EMBL/GenBank/DDBJ whole genome shotgun (WGS) entry which is preliminary data.</text>
</comment>
<gene>
    <name evidence="1" type="ORF">BU104_03440</name>
</gene>
<reference evidence="1 2" key="1">
    <citation type="journal article" date="2016" name="Front. Microbiol.">
        <title>Comprehensive Phylogenetic Analysis of Bovine Non-aureus Staphylococci Species Based on Whole-Genome Sequencing.</title>
        <authorList>
            <person name="Naushad S."/>
            <person name="Barkema H.W."/>
            <person name="Luby C."/>
            <person name="Condas L.A."/>
            <person name="Nobrega D.B."/>
            <person name="Carson D.A."/>
            <person name="De Buck J."/>
        </authorList>
    </citation>
    <scope>NUCLEOTIDE SEQUENCE [LARGE SCALE GENOMIC DNA]</scope>
    <source>
        <strain evidence="1 2">SNUC 1349</strain>
    </source>
</reference>
<dbReference type="Proteomes" id="UP000285579">
    <property type="component" value="Unassembled WGS sequence"/>
</dbReference>
<organism evidence="1 2">
    <name type="scientific">Staphylococcus xylosus</name>
    <dbReference type="NCBI Taxonomy" id="1288"/>
    <lineage>
        <taxon>Bacteria</taxon>
        <taxon>Bacillati</taxon>
        <taxon>Bacillota</taxon>
        <taxon>Bacilli</taxon>
        <taxon>Bacillales</taxon>
        <taxon>Staphylococcaceae</taxon>
        <taxon>Staphylococcus</taxon>
    </lineage>
</organism>
<evidence type="ECO:0000313" key="1">
    <source>
        <dbReference type="EMBL" id="RIM93402.1"/>
    </source>
</evidence>
<dbReference type="AlphaFoldDB" id="A0AAQ0LZR9"/>